<evidence type="ECO:0000256" key="4">
    <source>
        <dbReference type="ARBA" id="ARBA00022962"/>
    </source>
</evidence>
<dbReference type="Gene3D" id="3.60.20.10">
    <property type="entry name" value="Glutamine Phosphoribosylpyrophosphate, subunit 1, domain 1"/>
    <property type="match status" value="1"/>
</dbReference>
<evidence type="ECO:0000313" key="6">
    <source>
        <dbReference type="Proteomes" id="UP000231328"/>
    </source>
</evidence>
<keyword evidence="4" id="KW-0315">Glutamine amidotransferase</keyword>
<evidence type="ECO:0000256" key="2">
    <source>
        <dbReference type="ARBA" id="ARBA00012916"/>
    </source>
</evidence>
<accession>A0AAP8GEE9</accession>
<dbReference type="GO" id="GO:0006047">
    <property type="term" value="P:UDP-N-acetylglucosamine metabolic process"/>
    <property type="evidence" value="ECO:0007669"/>
    <property type="project" value="TreeGrafter"/>
</dbReference>
<keyword evidence="5" id="KW-0808">Transferase</keyword>
<protein>
    <recommendedName>
        <fullName evidence="3">Glutamine--fructose-6-phosphate aminotransferase [isomerizing]</fullName>
        <ecNumber evidence="2">2.6.1.16</ecNumber>
    </recommendedName>
</protein>
<dbReference type="EC" id="2.6.1.16" evidence="2"/>
<dbReference type="GO" id="GO:0097367">
    <property type="term" value="F:carbohydrate derivative binding"/>
    <property type="evidence" value="ECO:0007669"/>
    <property type="project" value="InterPro"/>
</dbReference>
<dbReference type="Proteomes" id="UP000231328">
    <property type="component" value="Unassembled WGS sequence"/>
</dbReference>
<comment type="caution">
    <text evidence="5">The sequence shown here is derived from an EMBL/GenBank/DDBJ whole genome shotgun (WGS) entry which is preliminary data.</text>
</comment>
<dbReference type="EMBL" id="NMVR01000985">
    <property type="protein sequence ID" value="PJG35767.1"/>
    <property type="molecule type" value="Genomic_DNA"/>
</dbReference>
<evidence type="ECO:0000313" key="5">
    <source>
        <dbReference type="EMBL" id="PJG35767.1"/>
    </source>
</evidence>
<name>A0AAP8GEE9_9ENTR</name>
<dbReference type="Gene3D" id="3.40.50.10490">
    <property type="entry name" value="Glucose-6-phosphate isomerase like protein, domain 1"/>
    <property type="match status" value="1"/>
</dbReference>
<keyword evidence="5" id="KW-0032">Aminotransferase</keyword>
<dbReference type="PANTHER" id="PTHR10937:SF0">
    <property type="entry name" value="GLUTAMINE--FRUCTOSE-6-PHOSPHATE TRANSAMINASE (ISOMERIZING)"/>
    <property type="match status" value="1"/>
</dbReference>
<dbReference type="GO" id="GO:0005829">
    <property type="term" value="C:cytosol"/>
    <property type="evidence" value="ECO:0007669"/>
    <property type="project" value="TreeGrafter"/>
</dbReference>
<dbReference type="AlphaFoldDB" id="A0AAP8GEE9"/>
<feature type="non-terminal residue" evidence="5">
    <location>
        <position position="133"/>
    </location>
</feature>
<dbReference type="SUPFAM" id="SSF56235">
    <property type="entry name" value="N-terminal nucleophile aminohydrolases (Ntn hydrolases)"/>
    <property type="match status" value="1"/>
</dbReference>
<dbReference type="GO" id="GO:0006002">
    <property type="term" value="P:fructose 6-phosphate metabolic process"/>
    <property type="evidence" value="ECO:0007669"/>
    <property type="project" value="TreeGrafter"/>
</dbReference>
<gene>
    <name evidence="5" type="ORF">CGZ54_32320</name>
</gene>
<dbReference type="InterPro" id="IPR046348">
    <property type="entry name" value="SIS_dom_sf"/>
</dbReference>
<organism evidence="5 6">
    <name type="scientific">Enterobacter hormaechei</name>
    <dbReference type="NCBI Taxonomy" id="158836"/>
    <lineage>
        <taxon>Bacteria</taxon>
        <taxon>Pseudomonadati</taxon>
        <taxon>Pseudomonadota</taxon>
        <taxon>Gammaproteobacteria</taxon>
        <taxon>Enterobacterales</taxon>
        <taxon>Enterobacteriaceae</taxon>
        <taxon>Enterobacter</taxon>
        <taxon>Enterobacter cloacae complex</taxon>
    </lineage>
</organism>
<reference evidence="5 6" key="1">
    <citation type="submission" date="2017-07" db="EMBL/GenBank/DDBJ databases">
        <title>Draft genome sequence of Enterobacter cloacae ST128, a clinical strain coproducing KPC-2 and NDM-1 carbapenemases.</title>
        <authorList>
            <person name="Li X."/>
        </authorList>
    </citation>
    <scope>NUCLEOTIDE SEQUENCE [LARGE SCALE GENOMIC DNA]</scope>
    <source>
        <strain evidence="5 6">HBY</strain>
    </source>
</reference>
<dbReference type="PANTHER" id="PTHR10937">
    <property type="entry name" value="GLUCOSAMINE--FRUCTOSE-6-PHOSPHATE AMINOTRANSFERASE, ISOMERIZING"/>
    <property type="match status" value="1"/>
</dbReference>
<dbReference type="SUPFAM" id="SSF53697">
    <property type="entry name" value="SIS domain"/>
    <property type="match status" value="1"/>
</dbReference>
<proteinExistence type="predicted"/>
<dbReference type="GO" id="GO:0006487">
    <property type="term" value="P:protein N-linked glycosylation"/>
    <property type="evidence" value="ECO:0007669"/>
    <property type="project" value="TreeGrafter"/>
</dbReference>
<feature type="non-terminal residue" evidence="5">
    <location>
        <position position="1"/>
    </location>
</feature>
<evidence type="ECO:0000256" key="1">
    <source>
        <dbReference type="ARBA" id="ARBA00001031"/>
    </source>
</evidence>
<dbReference type="InterPro" id="IPR029055">
    <property type="entry name" value="Ntn_hydrolases_N"/>
</dbReference>
<dbReference type="GO" id="GO:0004360">
    <property type="term" value="F:glutamine-fructose-6-phosphate transaminase (isomerizing) activity"/>
    <property type="evidence" value="ECO:0007669"/>
    <property type="project" value="UniProtKB-EC"/>
</dbReference>
<sequence>IYVAKNKSPLLLGVGEGFNVIASDALAMLQVTSEYKEIHDHEIVIVKKDEVIIKDADGNVVERDSYIAEIDASDAEKGVYAHYMLKEIHEQPAVMRRIIQEYQDAEGNLKIDQDIINDVKEADRIYVIAAGTS</sequence>
<evidence type="ECO:0000256" key="3">
    <source>
        <dbReference type="ARBA" id="ARBA00016090"/>
    </source>
</evidence>
<comment type="catalytic activity">
    <reaction evidence="1">
        <text>D-fructose 6-phosphate + L-glutamine = D-glucosamine 6-phosphate + L-glutamate</text>
        <dbReference type="Rhea" id="RHEA:13237"/>
        <dbReference type="ChEBI" id="CHEBI:29985"/>
        <dbReference type="ChEBI" id="CHEBI:58359"/>
        <dbReference type="ChEBI" id="CHEBI:58725"/>
        <dbReference type="ChEBI" id="CHEBI:61527"/>
        <dbReference type="EC" id="2.6.1.16"/>
    </reaction>
</comment>